<dbReference type="PANTHER" id="PTHR11145">
    <property type="entry name" value="BTB/POZ DOMAIN-CONTAINING ADAPTER FOR CUL3-MEDIATED RHOA DEGRADATION PROTEIN FAMILY MEMBER"/>
    <property type="match status" value="1"/>
</dbReference>
<name>A0A2C5Z5C6_9HYPO</name>
<accession>A0A2C5Z5C6</accession>
<dbReference type="SUPFAM" id="SSF54695">
    <property type="entry name" value="POZ domain"/>
    <property type="match status" value="1"/>
</dbReference>
<sequence>MANEFEISAMIVRVPANHPRSRTIKLQVGERFFTTERETLVFESSYFDAVLAEHRDGEEETIFVDADPHLFEHILGYLRHGHFPIFYHGATGHDIGRYQALLAEAQFFGIKKLEDWLHKEKYFEAVKTTMRCEVFPDSSAVREADGEWDSRTTVQIFPSWFLRQVYRCPRGIAVHAGDATLCGKKCLRALNFTFPQCETQASVSMLRVVTRTYLVPYVEDVSTGA</sequence>
<dbReference type="AlphaFoldDB" id="A0A2C5Z5C6"/>
<organism evidence="2 3">
    <name type="scientific">Ophiocordyceps australis</name>
    <dbReference type="NCBI Taxonomy" id="1399860"/>
    <lineage>
        <taxon>Eukaryota</taxon>
        <taxon>Fungi</taxon>
        <taxon>Dikarya</taxon>
        <taxon>Ascomycota</taxon>
        <taxon>Pezizomycotina</taxon>
        <taxon>Sordariomycetes</taxon>
        <taxon>Hypocreomycetidae</taxon>
        <taxon>Hypocreales</taxon>
        <taxon>Ophiocordycipitaceae</taxon>
        <taxon>Ophiocordyceps</taxon>
    </lineage>
</organism>
<dbReference type="OrthoDB" id="2414723at2759"/>
<dbReference type="PANTHER" id="PTHR11145:SF8">
    <property type="entry name" value="RE57120P"/>
    <property type="match status" value="1"/>
</dbReference>
<keyword evidence="3" id="KW-1185">Reference proteome</keyword>
<dbReference type="InterPro" id="IPR011333">
    <property type="entry name" value="SKP1/BTB/POZ_sf"/>
</dbReference>
<gene>
    <name evidence="2" type="ORF">CDD82_4881</name>
</gene>
<dbReference type="CDD" id="cd18316">
    <property type="entry name" value="BTB_POZ_KCTD-like"/>
    <property type="match status" value="1"/>
</dbReference>
<dbReference type="InterPro" id="IPR045068">
    <property type="entry name" value="BACURD1-3"/>
</dbReference>
<dbReference type="Proteomes" id="UP000224854">
    <property type="component" value="Unassembled WGS sequence"/>
</dbReference>
<evidence type="ECO:0000313" key="2">
    <source>
        <dbReference type="EMBL" id="PHH74574.1"/>
    </source>
</evidence>
<proteinExistence type="predicted"/>
<feature type="domain" description="BTB" evidence="1">
    <location>
        <begin position="22"/>
        <end position="87"/>
    </location>
</feature>
<evidence type="ECO:0000313" key="3">
    <source>
        <dbReference type="Proteomes" id="UP000224854"/>
    </source>
</evidence>
<dbReference type="InterPro" id="IPR003131">
    <property type="entry name" value="T1-type_BTB"/>
</dbReference>
<protein>
    <recommendedName>
        <fullName evidence="1">BTB domain-containing protein</fullName>
    </recommendedName>
</protein>
<dbReference type="Gene3D" id="3.30.710.10">
    <property type="entry name" value="Potassium Channel Kv1.1, Chain A"/>
    <property type="match status" value="1"/>
</dbReference>
<dbReference type="SMART" id="SM00225">
    <property type="entry name" value="BTB"/>
    <property type="match status" value="1"/>
</dbReference>
<dbReference type="Pfam" id="PF02214">
    <property type="entry name" value="BTB_2"/>
    <property type="match status" value="1"/>
</dbReference>
<comment type="caution">
    <text evidence="2">The sequence shown here is derived from an EMBL/GenBank/DDBJ whole genome shotgun (WGS) entry which is preliminary data.</text>
</comment>
<dbReference type="InterPro" id="IPR000210">
    <property type="entry name" value="BTB/POZ_dom"/>
</dbReference>
<dbReference type="PROSITE" id="PS50097">
    <property type="entry name" value="BTB"/>
    <property type="match status" value="1"/>
</dbReference>
<dbReference type="GO" id="GO:0051260">
    <property type="term" value="P:protein homooligomerization"/>
    <property type="evidence" value="ECO:0007669"/>
    <property type="project" value="InterPro"/>
</dbReference>
<reference evidence="2 3" key="1">
    <citation type="submission" date="2017-06" db="EMBL/GenBank/DDBJ databases">
        <title>Ant-infecting Ophiocordyceps genomes reveal a high diversity of potential behavioral manipulation genes and a possible major role for enterotoxins.</title>
        <authorList>
            <person name="De Bekker C."/>
            <person name="Evans H.C."/>
            <person name="Brachmann A."/>
            <person name="Hughes D.P."/>
        </authorList>
    </citation>
    <scope>NUCLEOTIDE SEQUENCE [LARGE SCALE GENOMIC DNA]</scope>
    <source>
        <strain evidence="2 3">1348a</strain>
    </source>
</reference>
<evidence type="ECO:0000259" key="1">
    <source>
        <dbReference type="PROSITE" id="PS50097"/>
    </source>
</evidence>
<dbReference type="EMBL" id="NJEU01000423">
    <property type="protein sequence ID" value="PHH74574.1"/>
    <property type="molecule type" value="Genomic_DNA"/>
</dbReference>